<name>E1LP22_STRMT</name>
<sequence length="367" mass="42230">MHLHYDKQLEFKTDLLYQALKKFAPAGYENYEIRPTIGMQEPKYYRAKLQFQTRKFKNQVKAGLYAQNSHYLVELKDCLVQDKETQVIANRLAELLTYHQIPITDERKVLGVRTIMVRRARKTGQVQIIIVTNCQLNFTKLVKDLVKDFPEVVTVAVNTNTAKTSEIYGEKTEIIWGQESIQEGVLDYEFSLSPRAFYQLNPEQTEVLYNEAVKALDVNKEDHLIDAYCGVGTIGFAFAKKVKTLRGMDIIPEAIEDAKRNAKRMGFDNTHYEAGTAEEIIPRWYKEGYRADALIVDPPRTGLDDKLLDTILTYVPEKMVYISCNVSTLARDLGRLVEVYDLHYIQSVDMFPHTARTEAVVKLIKKV</sequence>
<dbReference type="EMBL" id="AEDU01000026">
    <property type="protein sequence ID" value="EFN97985.1"/>
    <property type="molecule type" value="Genomic_DNA"/>
</dbReference>
<dbReference type="InterPro" id="IPR030391">
    <property type="entry name" value="MeTrfase_TrmA_CS"/>
</dbReference>
<dbReference type="PROSITE" id="PS51687">
    <property type="entry name" value="SAM_MT_RNA_M5U"/>
    <property type="match status" value="1"/>
</dbReference>
<evidence type="ECO:0000256" key="1">
    <source>
        <dbReference type="ARBA" id="ARBA00022485"/>
    </source>
</evidence>
<dbReference type="PROSITE" id="PS01231">
    <property type="entry name" value="TRMA_2"/>
    <property type="match status" value="1"/>
</dbReference>
<proteinExistence type="inferred from homology"/>
<reference evidence="9 10" key="1">
    <citation type="submission" date="2010-09" db="EMBL/GenBank/DDBJ databases">
        <authorList>
            <person name="Daugherty S.C."/>
            <person name="Tallon L.J."/>
            <person name="Jones K.M."/>
            <person name="Liu X."/>
            <person name="Kilian M."/>
            <person name="Tettelin H."/>
        </authorList>
    </citation>
    <scope>NUCLEOTIDE SEQUENCE [LARGE SCALE GENOMIC DNA]</scope>
    <source>
        <strain evidence="9 10">SK564</strain>
    </source>
</reference>
<feature type="active site" evidence="8">
    <location>
        <position position="324"/>
    </location>
</feature>
<dbReference type="AlphaFoldDB" id="E1LP22"/>
<dbReference type="eggNOG" id="COG2265">
    <property type="taxonomic scope" value="Bacteria"/>
</dbReference>
<keyword evidence="3 7" id="KW-0808">Transferase</keyword>
<feature type="binding site" evidence="7">
    <location>
        <position position="228"/>
    </location>
    <ligand>
        <name>S-adenosyl-L-methionine</name>
        <dbReference type="ChEBI" id="CHEBI:59789"/>
    </ligand>
</feature>
<dbReference type="GO" id="GO:0051539">
    <property type="term" value="F:4 iron, 4 sulfur cluster binding"/>
    <property type="evidence" value="ECO:0007669"/>
    <property type="project" value="UniProtKB-KW"/>
</dbReference>
<dbReference type="InterPro" id="IPR030390">
    <property type="entry name" value="MeTrfase_TrmA_AS"/>
</dbReference>
<keyword evidence="2 7" id="KW-0489">Methyltransferase</keyword>
<dbReference type="GO" id="GO:0070041">
    <property type="term" value="F:rRNA (uridine-C5-)-methyltransferase activity"/>
    <property type="evidence" value="ECO:0007669"/>
    <property type="project" value="TreeGrafter"/>
</dbReference>
<keyword evidence="5" id="KW-0408">Iron</keyword>
<dbReference type="PROSITE" id="PS01230">
    <property type="entry name" value="TRMA_1"/>
    <property type="match status" value="1"/>
</dbReference>
<keyword evidence="1" id="KW-0479">Metal-binding</keyword>
<feature type="binding site" evidence="7">
    <location>
        <position position="297"/>
    </location>
    <ligand>
        <name>S-adenosyl-L-methionine</name>
        <dbReference type="ChEBI" id="CHEBI:59789"/>
    </ligand>
</feature>
<dbReference type="InterPro" id="IPR029063">
    <property type="entry name" value="SAM-dependent_MTases_sf"/>
</dbReference>
<evidence type="ECO:0000256" key="3">
    <source>
        <dbReference type="ARBA" id="ARBA00022679"/>
    </source>
</evidence>
<dbReference type="Proteomes" id="UP000004966">
    <property type="component" value="Unassembled WGS sequence"/>
</dbReference>
<comment type="caution">
    <text evidence="9">The sequence shown here is derived from an EMBL/GenBank/DDBJ whole genome shotgun (WGS) entry which is preliminary data.</text>
</comment>
<dbReference type="Gene3D" id="2.40.50.1070">
    <property type="match status" value="1"/>
</dbReference>
<dbReference type="NCBIfam" id="TIGR00479">
    <property type="entry name" value="rumA"/>
    <property type="match status" value="1"/>
</dbReference>
<dbReference type="FunFam" id="3.40.50.150:FF:000009">
    <property type="entry name" value="23S rRNA (Uracil(1939)-C(5))-methyltransferase RlmD"/>
    <property type="match status" value="1"/>
</dbReference>
<evidence type="ECO:0000256" key="2">
    <source>
        <dbReference type="ARBA" id="ARBA00022603"/>
    </source>
</evidence>
<evidence type="ECO:0000256" key="8">
    <source>
        <dbReference type="PROSITE-ProRule" id="PRU10015"/>
    </source>
</evidence>
<feature type="binding site" evidence="7">
    <location>
        <position position="249"/>
    </location>
    <ligand>
        <name>S-adenosyl-L-methionine</name>
        <dbReference type="ChEBI" id="CHEBI:59789"/>
    </ligand>
</feature>
<keyword evidence="4 7" id="KW-0949">S-adenosyl-L-methionine</keyword>
<evidence type="ECO:0000313" key="10">
    <source>
        <dbReference type="Proteomes" id="UP000004966"/>
    </source>
</evidence>
<comment type="similarity">
    <text evidence="7">Belongs to the class I-like SAM-binding methyltransferase superfamily. RNA M5U methyltransferase family.</text>
</comment>
<evidence type="ECO:0000256" key="7">
    <source>
        <dbReference type="PROSITE-ProRule" id="PRU01024"/>
    </source>
</evidence>
<gene>
    <name evidence="9" type="ORF">SMSK564_1642</name>
</gene>
<accession>E1LP22</accession>
<dbReference type="SUPFAM" id="SSF53335">
    <property type="entry name" value="S-adenosyl-L-methionine-dependent methyltransferases"/>
    <property type="match status" value="1"/>
</dbReference>
<keyword evidence="6" id="KW-0411">Iron-sulfur</keyword>
<protein>
    <submittedName>
        <fullName evidence="9">RNA methyltransferase, TrmA family</fullName>
        <ecNumber evidence="9">2.1.1.-</ecNumber>
    </submittedName>
</protein>
<dbReference type="Pfam" id="PF05958">
    <property type="entry name" value="tRNA_U5-meth_tr"/>
    <property type="match status" value="1"/>
</dbReference>
<keyword evidence="1" id="KW-0004">4Fe-4S</keyword>
<dbReference type="CDD" id="cd02440">
    <property type="entry name" value="AdoMet_MTases"/>
    <property type="match status" value="1"/>
</dbReference>
<dbReference type="InterPro" id="IPR010280">
    <property type="entry name" value="U5_MeTrfase_fam"/>
</dbReference>
<dbReference type="Gene3D" id="3.40.50.150">
    <property type="entry name" value="Vaccinia Virus protein VP39"/>
    <property type="match status" value="1"/>
</dbReference>
<dbReference type="PANTHER" id="PTHR11061">
    <property type="entry name" value="RNA M5U METHYLTRANSFERASE"/>
    <property type="match status" value="1"/>
</dbReference>
<dbReference type="PANTHER" id="PTHR11061:SF45">
    <property type="match status" value="1"/>
</dbReference>
<dbReference type="FunFam" id="2.40.50.1070:FF:000003">
    <property type="entry name" value="23S rRNA (Uracil-5-)-methyltransferase RumA"/>
    <property type="match status" value="1"/>
</dbReference>
<evidence type="ECO:0000313" key="9">
    <source>
        <dbReference type="EMBL" id="EFN97985.1"/>
    </source>
</evidence>
<evidence type="ECO:0000256" key="5">
    <source>
        <dbReference type="ARBA" id="ARBA00023004"/>
    </source>
</evidence>
<organism evidence="9 10">
    <name type="scientific">Streptococcus mitis SK564</name>
    <dbReference type="NCBI Taxonomy" id="585203"/>
    <lineage>
        <taxon>Bacteria</taxon>
        <taxon>Bacillati</taxon>
        <taxon>Bacillota</taxon>
        <taxon>Bacilli</taxon>
        <taxon>Lactobacillales</taxon>
        <taxon>Streptococcaceae</taxon>
        <taxon>Streptococcus</taxon>
        <taxon>Streptococcus mitis group</taxon>
    </lineage>
</organism>
<dbReference type="GO" id="GO:0070475">
    <property type="term" value="P:rRNA base methylation"/>
    <property type="evidence" value="ECO:0007669"/>
    <property type="project" value="TreeGrafter"/>
</dbReference>
<feature type="active site" description="Nucleophile" evidence="7">
    <location>
        <position position="324"/>
    </location>
</feature>
<feature type="binding site" evidence="7">
    <location>
        <position position="199"/>
    </location>
    <ligand>
        <name>S-adenosyl-L-methionine</name>
        <dbReference type="ChEBI" id="CHEBI:59789"/>
    </ligand>
</feature>
<dbReference type="EC" id="2.1.1.-" evidence="9"/>
<evidence type="ECO:0000256" key="6">
    <source>
        <dbReference type="ARBA" id="ARBA00023014"/>
    </source>
</evidence>
<evidence type="ECO:0000256" key="4">
    <source>
        <dbReference type="ARBA" id="ARBA00022691"/>
    </source>
</evidence>